<dbReference type="CDD" id="cd00560">
    <property type="entry name" value="PanC"/>
    <property type="match status" value="1"/>
</dbReference>
<keyword evidence="7 13" id="KW-0436">Ligase</keyword>
<evidence type="ECO:0000256" key="13">
    <source>
        <dbReference type="HAMAP-Rule" id="MF_00158"/>
    </source>
</evidence>
<dbReference type="SUPFAM" id="SSF52374">
    <property type="entry name" value="Nucleotidylyl transferase"/>
    <property type="match status" value="1"/>
</dbReference>
<evidence type="ECO:0000313" key="14">
    <source>
        <dbReference type="EMBL" id="MCS3902179.1"/>
    </source>
</evidence>
<evidence type="ECO:0000256" key="7">
    <source>
        <dbReference type="ARBA" id="ARBA00022598"/>
    </source>
</evidence>
<dbReference type="HAMAP" id="MF_00158">
    <property type="entry name" value="PanC"/>
    <property type="match status" value="1"/>
</dbReference>
<comment type="miscellaneous">
    <text evidence="13">The reaction proceeds by a bi uni uni bi ping pong mechanism.</text>
</comment>
<evidence type="ECO:0000256" key="11">
    <source>
        <dbReference type="ARBA" id="ARBA00048258"/>
    </source>
</evidence>
<dbReference type="GO" id="GO:0004592">
    <property type="term" value="F:pantoate-beta-alanine ligase activity"/>
    <property type="evidence" value="ECO:0007669"/>
    <property type="project" value="UniProtKB-UniRule"/>
</dbReference>
<dbReference type="PANTHER" id="PTHR21299">
    <property type="entry name" value="CYTIDYLATE KINASE/PANTOATE-BETA-ALANINE LIGASE"/>
    <property type="match status" value="1"/>
</dbReference>
<dbReference type="PANTHER" id="PTHR21299:SF1">
    <property type="entry name" value="PANTOATE--BETA-ALANINE LIGASE"/>
    <property type="match status" value="1"/>
</dbReference>
<dbReference type="InterPro" id="IPR042176">
    <property type="entry name" value="Pantoate_ligase_C"/>
</dbReference>
<evidence type="ECO:0000256" key="4">
    <source>
        <dbReference type="ARBA" id="ARBA00012219"/>
    </source>
</evidence>
<evidence type="ECO:0000256" key="8">
    <source>
        <dbReference type="ARBA" id="ARBA00022655"/>
    </source>
</evidence>
<accession>A0AAE3HH34</accession>
<dbReference type="EC" id="6.3.2.1" evidence="4 13"/>
<dbReference type="NCBIfam" id="TIGR00018">
    <property type="entry name" value="panC"/>
    <property type="match status" value="1"/>
</dbReference>
<feature type="binding site" evidence="13">
    <location>
        <begin position="186"/>
        <end position="189"/>
    </location>
    <ligand>
        <name>ATP</name>
        <dbReference type="ChEBI" id="CHEBI:30616"/>
    </ligand>
</feature>
<keyword evidence="8 13" id="KW-0566">Pantothenate biosynthesis</keyword>
<dbReference type="GO" id="GO:0015940">
    <property type="term" value="P:pantothenate biosynthetic process"/>
    <property type="evidence" value="ECO:0007669"/>
    <property type="project" value="UniProtKB-UniRule"/>
</dbReference>
<comment type="caution">
    <text evidence="13">Lacks conserved residue(s) required for the propagation of feature annotation.</text>
</comment>
<dbReference type="Pfam" id="PF02569">
    <property type="entry name" value="Pantoate_ligase"/>
    <property type="match status" value="1"/>
</dbReference>
<dbReference type="FunFam" id="3.40.50.620:FF:000114">
    <property type="entry name" value="Pantothenate synthetase"/>
    <property type="match status" value="1"/>
</dbReference>
<comment type="subcellular location">
    <subcellularLocation>
        <location evidence="1 13">Cytoplasm</location>
    </subcellularLocation>
</comment>
<keyword evidence="15" id="KW-1185">Reference proteome</keyword>
<evidence type="ECO:0000256" key="6">
    <source>
        <dbReference type="ARBA" id="ARBA00022490"/>
    </source>
</evidence>
<dbReference type="GO" id="GO:0005524">
    <property type="term" value="F:ATP binding"/>
    <property type="evidence" value="ECO:0007669"/>
    <property type="project" value="UniProtKB-KW"/>
</dbReference>
<dbReference type="InterPro" id="IPR004821">
    <property type="entry name" value="Cyt_trans-like"/>
</dbReference>
<dbReference type="GO" id="GO:0005829">
    <property type="term" value="C:cytosol"/>
    <property type="evidence" value="ECO:0007669"/>
    <property type="project" value="TreeGrafter"/>
</dbReference>
<keyword evidence="9 13" id="KW-0547">Nucleotide-binding</keyword>
<evidence type="ECO:0000256" key="10">
    <source>
        <dbReference type="ARBA" id="ARBA00022840"/>
    </source>
</evidence>
<evidence type="ECO:0000256" key="12">
    <source>
        <dbReference type="ARBA" id="ARBA00055042"/>
    </source>
</evidence>
<proteinExistence type="inferred from homology"/>
<dbReference type="AlphaFoldDB" id="A0AAE3HH34"/>
<gene>
    <name evidence="13" type="primary">panC</name>
    <name evidence="14" type="ORF">J2T55_000171</name>
</gene>
<dbReference type="InterPro" id="IPR014729">
    <property type="entry name" value="Rossmann-like_a/b/a_fold"/>
</dbReference>
<evidence type="ECO:0000256" key="2">
    <source>
        <dbReference type="ARBA" id="ARBA00004990"/>
    </source>
</evidence>
<name>A0AAE3HH34_9GAMM</name>
<dbReference type="NCBIfam" id="TIGR00125">
    <property type="entry name" value="cyt_tran_rel"/>
    <property type="match status" value="1"/>
</dbReference>
<comment type="similarity">
    <text evidence="3 13">Belongs to the pantothenate synthetase family.</text>
</comment>
<comment type="pathway">
    <text evidence="2 13">Cofactor biosynthesis; (R)-pantothenate biosynthesis; (R)-pantothenate from (R)-pantoate and beta-alanine: step 1/1.</text>
</comment>
<comment type="catalytic activity">
    <reaction evidence="11 13">
        <text>(R)-pantoate + beta-alanine + ATP = (R)-pantothenate + AMP + diphosphate + H(+)</text>
        <dbReference type="Rhea" id="RHEA:10912"/>
        <dbReference type="ChEBI" id="CHEBI:15378"/>
        <dbReference type="ChEBI" id="CHEBI:15980"/>
        <dbReference type="ChEBI" id="CHEBI:29032"/>
        <dbReference type="ChEBI" id="CHEBI:30616"/>
        <dbReference type="ChEBI" id="CHEBI:33019"/>
        <dbReference type="ChEBI" id="CHEBI:57966"/>
        <dbReference type="ChEBI" id="CHEBI:456215"/>
        <dbReference type="EC" id="6.3.2.1"/>
    </reaction>
</comment>
<dbReference type="RefSeq" id="WP_259053579.1">
    <property type="nucleotide sequence ID" value="NZ_JANUCT010000001.1"/>
</dbReference>
<feature type="active site" description="Proton donor" evidence="13">
    <location>
        <position position="37"/>
    </location>
</feature>
<comment type="subunit">
    <text evidence="13">Homodimer.</text>
</comment>
<feature type="binding site" evidence="13">
    <location>
        <begin position="30"/>
        <end position="37"/>
    </location>
    <ligand>
        <name>ATP</name>
        <dbReference type="ChEBI" id="CHEBI:30616"/>
    </ligand>
</feature>
<feature type="binding site" evidence="13">
    <location>
        <begin position="149"/>
        <end position="152"/>
    </location>
    <ligand>
        <name>ATP</name>
        <dbReference type="ChEBI" id="CHEBI:30616"/>
    </ligand>
</feature>
<feature type="binding site" evidence="13">
    <location>
        <position position="155"/>
    </location>
    <ligand>
        <name>(R)-pantoate</name>
        <dbReference type="ChEBI" id="CHEBI:15980"/>
    </ligand>
</feature>
<reference evidence="14" key="1">
    <citation type="submission" date="2022-08" db="EMBL/GenBank/DDBJ databases">
        <title>Genomic Encyclopedia of Type Strains, Phase III (KMG-III): the genomes of soil and plant-associated and newly described type strains.</title>
        <authorList>
            <person name="Whitman W."/>
        </authorList>
    </citation>
    <scope>NUCLEOTIDE SEQUENCE</scope>
    <source>
        <strain evidence="14">HMT 1</strain>
    </source>
</reference>
<evidence type="ECO:0000256" key="3">
    <source>
        <dbReference type="ARBA" id="ARBA00009256"/>
    </source>
</evidence>
<organism evidence="14 15">
    <name type="scientific">Methylohalomonas lacus</name>
    <dbReference type="NCBI Taxonomy" id="398773"/>
    <lineage>
        <taxon>Bacteria</taxon>
        <taxon>Pseudomonadati</taxon>
        <taxon>Pseudomonadota</taxon>
        <taxon>Gammaproteobacteria</taxon>
        <taxon>Methylohalomonadales</taxon>
        <taxon>Methylohalomonadaceae</taxon>
        <taxon>Methylohalomonas</taxon>
    </lineage>
</organism>
<comment type="caution">
    <text evidence="14">The sequence shown here is derived from an EMBL/GenBank/DDBJ whole genome shotgun (WGS) entry which is preliminary data.</text>
</comment>
<sequence length="286" mass="31175">MQTVRERPAARAQLADWQRQGRRVALVPTMGNLHAGHLGLVETARKSADRVVATIFVNPTQFVAGEDYDHYPRSEAADREQLEAAGTDLVFMPDVASMYPAGLEGHTEVRVPALDDVLCGEYRPGHFTGVATVVTKLLNMLRPDVALFGEKDYQQLLVIRRLVADLALDVDIEAVATQRERDGLAMSSRNAYLDADERVRAPQLYQLLSGIAQAIAAGERDFARLEREALVALHDGGWRPQYVAVRDAADLSVPTAASTALRVLGAAWLGRARLIDNVAVGAPSDD</sequence>
<dbReference type="EMBL" id="JANUCT010000001">
    <property type="protein sequence ID" value="MCS3902179.1"/>
    <property type="molecule type" value="Genomic_DNA"/>
</dbReference>
<protein>
    <recommendedName>
        <fullName evidence="5 13">Pantothenate synthetase</fullName>
        <shortName evidence="13">PS</shortName>
        <ecNumber evidence="4 13">6.3.2.1</ecNumber>
    </recommendedName>
    <alternativeName>
        <fullName evidence="13">Pantoate--beta-alanine ligase</fullName>
    </alternativeName>
    <alternativeName>
        <fullName evidence="13">Pantoate-activating enzyme</fullName>
    </alternativeName>
</protein>
<dbReference type="Proteomes" id="UP001204445">
    <property type="component" value="Unassembled WGS sequence"/>
</dbReference>
<keyword evidence="10 13" id="KW-0067">ATP-binding</keyword>
<evidence type="ECO:0000256" key="5">
    <source>
        <dbReference type="ARBA" id="ARBA00014155"/>
    </source>
</evidence>
<dbReference type="Gene3D" id="3.30.1300.10">
    <property type="entry name" value="Pantoate-beta-alanine ligase, C-terminal domain"/>
    <property type="match status" value="1"/>
</dbReference>
<keyword evidence="6 13" id="KW-0963">Cytoplasm</keyword>
<comment type="function">
    <text evidence="12 13">Catalyzes the condensation of pantoate with beta-alanine in an ATP-dependent reaction via a pantoyl-adenylate intermediate.</text>
</comment>
<evidence type="ECO:0000313" key="15">
    <source>
        <dbReference type="Proteomes" id="UP001204445"/>
    </source>
</evidence>
<dbReference type="Gene3D" id="3.40.50.620">
    <property type="entry name" value="HUPs"/>
    <property type="match status" value="1"/>
</dbReference>
<evidence type="ECO:0000256" key="1">
    <source>
        <dbReference type="ARBA" id="ARBA00004496"/>
    </source>
</evidence>
<dbReference type="InterPro" id="IPR003721">
    <property type="entry name" value="Pantoate_ligase"/>
</dbReference>
<feature type="binding site" evidence="13">
    <location>
        <position position="61"/>
    </location>
    <ligand>
        <name>beta-alanine</name>
        <dbReference type="ChEBI" id="CHEBI:57966"/>
    </ligand>
</feature>
<evidence type="ECO:0000256" key="9">
    <source>
        <dbReference type="ARBA" id="ARBA00022741"/>
    </source>
</evidence>
<feature type="binding site" evidence="13">
    <location>
        <position position="61"/>
    </location>
    <ligand>
        <name>(R)-pantoate</name>
        <dbReference type="ChEBI" id="CHEBI:15980"/>
    </ligand>
</feature>